<feature type="compositionally biased region" description="Basic residues" evidence="1">
    <location>
        <begin position="621"/>
        <end position="630"/>
    </location>
</feature>
<name>A0A093VIQ3_TALMA</name>
<protein>
    <submittedName>
        <fullName evidence="2">Uncharacterized protein</fullName>
    </submittedName>
</protein>
<organism evidence="2">
    <name type="scientific">Talaromyces marneffei PM1</name>
    <dbReference type="NCBI Taxonomy" id="1077442"/>
    <lineage>
        <taxon>Eukaryota</taxon>
        <taxon>Fungi</taxon>
        <taxon>Dikarya</taxon>
        <taxon>Ascomycota</taxon>
        <taxon>Pezizomycotina</taxon>
        <taxon>Eurotiomycetes</taxon>
        <taxon>Eurotiomycetidae</taxon>
        <taxon>Eurotiales</taxon>
        <taxon>Trichocomaceae</taxon>
        <taxon>Talaromyces</taxon>
        <taxon>Talaromyces sect. Talaromyces</taxon>
    </lineage>
</organism>
<dbReference type="EMBL" id="JPOX01000003">
    <property type="protein sequence ID" value="KFX52030.1"/>
    <property type="molecule type" value="Genomic_DNA"/>
</dbReference>
<dbReference type="Pfam" id="PF12520">
    <property type="entry name" value="DUF3723"/>
    <property type="match status" value="1"/>
</dbReference>
<feature type="compositionally biased region" description="Basic and acidic residues" evidence="1">
    <location>
        <begin position="604"/>
        <end position="620"/>
    </location>
</feature>
<dbReference type="AlphaFoldDB" id="A0A093VIQ3"/>
<evidence type="ECO:0000256" key="1">
    <source>
        <dbReference type="SAM" id="MobiDB-lite"/>
    </source>
</evidence>
<feature type="region of interest" description="Disordered" evidence="1">
    <location>
        <begin position="598"/>
        <end position="703"/>
    </location>
</feature>
<accession>A0A093VIQ3</accession>
<evidence type="ECO:0000313" key="2">
    <source>
        <dbReference type="EMBL" id="KFX52030.1"/>
    </source>
</evidence>
<dbReference type="InterPro" id="IPR022198">
    <property type="entry name" value="DUF3723"/>
</dbReference>
<comment type="caution">
    <text evidence="2">The sequence shown here is derived from an EMBL/GenBank/DDBJ whole genome shotgun (WGS) entry which is preliminary data.</text>
</comment>
<proteinExistence type="predicted"/>
<reference evidence="2" key="1">
    <citation type="journal article" date="2014" name="PLoS Genet.">
        <title>Signature Gene Expression Reveals Novel Clues to the Molecular Mechanisms of Dimorphic Transition in Penicillium marneffei.</title>
        <authorList>
            <person name="Yang E."/>
            <person name="Wang G."/>
            <person name="Cai J."/>
            <person name="Woo P.C."/>
            <person name="Lau S.K."/>
            <person name="Yuen K.-Y."/>
            <person name="Chow W.-N."/>
            <person name="Lin X."/>
        </authorList>
    </citation>
    <scope>NUCLEOTIDE SEQUENCE [LARGE SCALE GENOMIC DNA]</scope>
    <source>
        <strain evidence="2">PM1</strain>
    </source>
</reference>
<feature type="compositionally biased region" description="Basic and acidic residues" evidence="1">
    <location>
        <begin position="631"/>
        <end position="643"/>
    </location>
</feature>
<gene>
    <name evidence="2" type="ORF">GQ26_0030040</name>
</gene>
<sequence>MHRVIFSESEWRTDQERRAKYLGTAKVKINQILLPLEYDQDKVQGLRDLFYRQGCDRLSPRNHVVAVISKENLLATCYNSHINIEALINNRSDSYDQLDFPIGQLECLQGQHRLRAGKEYLGPSDQWWTVDLYADDISDELRTELAEEYSNENAPSDGEIYRKIRQYQYEASARFEKRWWDRLSPTKMKRLRQLSQPEHAYIRSAFDALLPIPGLWKGLRIGNLSRVLALKCEEEIVHYLHFVKNFWCSLVHDDESQMSKIDSVTVERLQLLAPGISPGDRKVVQGLVLSGQVFGAFSAPERRSIWSVLQRKYELIPSLHSFFKDMSYLEACANCMKRLVVLPKLGFTICSAMKASYQGEDSDESYIIQESETSFRRCLGTVHNRRDFGYRQLWLFAMRHYPKMPKDSESNDLLAAARYEDADERIIHNMANLATRLGFASPLIDQILQQSPDRHLARAVLLKAREPSCYRYETLEALVTRITKCFDEAVPVNSQPERHHFAPRTVPLRTRCGKPRLEDHEEEKSFLFLDQIHTEIAADNAVSAFYVRQCVYFAFFGKTPVTPHVGGDEITPQSPLFVPYSSQDRGIIQCRSSILSDSVRSSHTRKDAEQIKQRQLNQERRVRRRQRKQERRQSEWHWNRDGPSRVPSWEMNDTESFQERPLPSCNPRTGRTSALGHVDETLGLNDVDSESIRFDSSATEGRE</sequence>
<feature type="compositionally biased region" description="Polar residues" evidence="1">
    <location>
        <begin position="694"/>
        <end position="703"/>
    </location>
</feature>
<dbReference type="HOGENOM" id="CLU_004286_6_1_1"/>